<feature type="compositionally biased region" description="Pro residues" evidence="1">
    <location>
        <begin position="350"/>
        <end position="374"/>
    </location>
</feature>
<dbReference type="EMBL" id="CP002047">
    <property type="protein sequence ID" value="ADI03686.1"/>
    <property type="molecule type" value="Genomic_DNA"/>
</dbReference>
<feature type="region of interest" description="Disordered" evidence="1">
    <location>
        <begin position="764"/>
        <end position="784"/>
    </location>
</feature>
<dbReference type="STRING" id="749414.SBI_00565"/>
<proteinExistence type="predicted"/>
<gene>
    <name evidence="2" type="ordered locus">SBI_00565</name>
</gene>
<evidence type="ECO:0000313" key="3">
    <source>
        <dbReference type="Proteomes" id="UP000000377"/>
    </source>
</evidence>
<keyword evidence="3" id="KW-1185">Reference proteome</keyword>
<feature type="region of interest" description="Disordered" evidence="1">
    <location>
        <begin position="346"/>
        <end position="444"/>
    </location>
</feature>
<protein>
    <submittedName>
        <fullName evidence="2">Uncharacterized protein</fullName>
    </submittedName>
</protein>
<dbReference type="AlphaFoldDB" id="D7C0J5"/>
<dbReference type="eggNOG" id="COG1196">
    <property type="taxonomic scope" value="Bacteria"/>
</dbReference>
<dbReference type="Proteomes" id="UP000000377">
    <property type="component" value="Chromosome"/>
</dbReference>
<feature type="compositionally biased region" description="Low complexity" evidence="1">
    <location>
        <begin position="375"/>
        <end position="409"/>
    </location>
</feature>
<evidence type="ECO:0000256" key="1">
    <source>
        <dbReference type="SAM" id="MobiDB-lite"/>
    </source>
</evidence>
<dbReference type="KEGG" id="sbh:SBI_00565"/>
<dbReference type="RefSeq" id="WP_014173165.1">
    <property type="nucleotide sequence ID" value="NC_016582.1"/>
</dbReference>
<sequence length="784" mass="84558">MWLADDDFKQAGPLMLDLLRQVIVGHAGPGVMGDQDVVRRVLAAAATAGKAGVPFRDFVDLPVVRLAAGWLNGGGAQSEAVDALKPSGPDQQLGEVERSRMFWAWVKTMDLLSAPGMDMDKVDKLAVRVLHLDPDHDVEPHHRERLRVRLTQAFAVGRGASDPDVAAAYALEEEYGAFTGTGLDTVQDGARGSGLDFTGQPRSGTVNLAQILAPGGLKNAPWRHQGPNQQATEPAPYLVRIELDELDPDSILLVIGDAVLQMPVREFLELMANDLTLTGKEEGTLIVLSHAWPAPGIGEVARRLAQRLGREVGWTDTPTDLSGKDDQNRSVLTVLAASDAVWRKAEVEAPQPPVPNAPRPIPRPYPRSGPPGPAAPTAAPPTTATTTRPTALGSAAPSGLAAASSATPPGEKPEDPASFLDDGVPSEPEESEESALSGAPPASPWDMARIRYAEEALDYEERLVTYLAADERINAEFARVVEAFWALVLHNGMDYRKFGSELPSENGAVGTSFESLQRVVESGNLRERADFLFAGAANGLLPDLTGGRVRRHPVVMGERDDRRKTEAYTRYKQRTEELRALGIDDAVIAEEVEDLMAVVRTPLRPEDVRPPLSQDERLIAVRASDGKLLWMPAGLSEELPMSAGLQQRSQESGGLVLTGTSGSTHFILTLVARLSNLANFPVDLGLIRAGLVSTMAYVGDHSFHEVMAGAQLVLDEVAHPGVPDYVDGRYRYRNVYPLTEEELRAHVARDGLFPDEHAMALFAELDDGAEEGSESDDGDDSSDR</sequence>
<dbReference type="HOGENOM" id="CLU_357487_0_0_11"/>
<dbReference type="PATRIC" id="fig|749414.3.peg.580"/>
<name>D7C0J5_STRBB</name>
<organism evidence="2 3">
    <name type="scientific">Streptomyces bingchenggensis (strain BCW-1)</name>
    <dbReference type="NCBI Taxonomy" id="749414"/>
    <lineage>
        <taxon>Bacteria</taxon>
        <taxon>Bacillati</taxon>
        <taxon>Actinomycetota</taxon>
        <taxon>Actinomycetes</taxon>
        <taxon>Kitasatosporales</taxon>
        <taxon>Streptomycetaceae</taxon>
        <taxon>Streptomyces</taxon>
    </lineage>
</organism>
<accession>D7C0J5</accession>
<evidence type="ECO:0000313" key="2">
    <source>
        <dbReference type="EMBL" id="ADI03686.1"/>
    </source>
</evidence>
<reference evidence="2 3" key="1">
    <citation type="journal article" date="2010" name="J. Bacteriol.">
        <title>Genome sequence of the milbemycin-producing bacterium Streptomyces bingchenggensis.</title>
        <authorList>
            <person name="Wang X.J."/>
            <person name="Yan Y.J."/>
            <person name="Zhang B."/>
            <person name="An J."/>
            <person name="Wang J.J."/>
            <person name="Tian J."/>
            <person name="Jiang L."/>
            <person name="Chen Y.H."/>
            <person name="Huang S.X."/>
            <person name="Yin M."/>
            <person name="Zhang J."/>
            <person name="Gao A.L."/>
            <person name="Liu C.X."/>
            <person name="Zhu Z.X."/>
            <person name="Xiang W.S."/>
        </authorList>
    </citation>
    <scope>NUCLEOTIDE SEQUENCE [LARGE SCALE GENOMIC DNA]</scope>
    <source>
        <strain evidence="2 3">BCW-1</strain>
    </source>
</reference>